<dbReference type="EMBL" id="JAYMGO010000003">
    <property type="protein sequence ID" value="KAL1277420.1"/>
    <property type="molecule type" value="Genomic_DNA"/>
</dbReference>
<comment type="caution">
    <text evidence="1">The sequence shown here is derived from an EMBL/GenBank/DDBJ whole genome shotgun (WGS) entry which is preliminary data.</text>
</comment>
<sequence>MFRCRTQDAEIKSPTNYINVWELSFYYKRHNAEIDPLQNGAVNPSFGLLVADRLGRCKSDCLSWTVLMSSLIFVSGADRL</sequence>
<name>A0ABR3NLH6_9TELE</name>
<gene>
    <name evidence="1" type="ORF">QQF64_024093</name>
</gene>
<reference evidence="1 2" key="1">
    <citation type="submission" date="2023-09" db="EMBL/GenBank/DDBJ databases">
        <authorList>
            <person name="Wang M."/>
        </authorList>
    </citation>
    <scope>NUCLEOTIDE SEQUENCE [LARGE SCALE GENOMIC DNA]</scope>
    <source>
        <strain evidence="1">GT-2023</strain>
        <tissue evidence="1">Liver</tissue>
    </source>
</reference>
<organism evidence="1 2">
    <name type="scientific">Cirrhinus molitorella</name>
    <name type="common">mud carp</name>
    <dbReference type="NCBI Taxonomy" id="172907"/>
    <lineage>
        <taxon>Eukaryota</taxon>
        <taxon>Metazoa</taxon>
        <taxon>Chordata</taxon>
        <taxon>Craniata</taxon>
        <taxon>Vertebrata</taxon>
        <taxon>Euteleostomi</taxon>
        <taxon>Actinopterygii</taxon>
        <taxon>Neopterygii</taxon>
        <taxon>Teleostei</taxon>
        <taxon>Ostariophysi</taxon>
        <taxon>Cypriniformes</taxon>
        <taxon>Cyprinidae</taxon>
        <taxon>Labeoninae</taxon>
        <taxon>Labeonini</taxon>
        <taxon>Cirrhinus</taxon>
    </lineage>
</organism>
<evidence type="ECO:0000313" key="2">
    <source>
        <dbReference type="Proteomes" id="UP001558613"/>
    </source>
</evidence>
<evidence type="ECO:0000313" key="1">
    <source>
        <dbReference type="EMBL" id="KAL1277420.1"/>
    </source>
</evidence>
<accession>A0ABR3NLH6</accession>
<keyword evidence="2" id="KW-1185">Reference proteome</keyword>
<proteinExistence type="predicted"/>
<dbReference type="Proteomes" id="UP001558613">
    <property type="component" value="Unassembled WGS sequence"/>
</dbReference>
<protein>
    <submittedName>
        <fullName evidence="1">Uncharacterized protein</fullName>
    </submittedName>
</protein>